<keyword evidence="12" id="KW-1185">Reference proteome</keyword>
<comment type="similarity">
    <text evidence="9">Belongs to the DHPS family.</text>
</comment>
<proteinExistence type="inferred from homology"/>
<dbReference type="InterPro" id="IPR011005">
    <property type="entry name" value="Dihydropteroate_synth-like_sf"/>
</dbReference>
<dbReference type="GO" id="GO:0004156">
    <property type="term" value="F:dihydropteroate synthase activity"/>
    <property type="evidence" value="ECO:0007669"/>
    <property type="project" value="UniProtKB-EC"/>
</dbReference>
<comment type="catalytic activity">
    <reaction evidence="1">
        <text>(7,8-dihydropterin-6-yl)methyl diphosphate + 4-aminobenzoate = 7,8-dihydropteroate + diphosphate</text>
        <dbReference type="Rhea" id="RHEA:19949"/>
        <dbReference type="ChEBI" id="CHEBI:17836"/>
        <dbReference type="ChEBI" id="CHEBI:17839"/>
        <dbReference type="ChEBI" id="CHEBI:33019"/>
        <dbReference type="ChEBI" id="CHEBI:72950"/>
        <dbReference type="EC" id="2.5.1.15"/>
    </reaction>
</comment>
<dbReference type="SUPFAM" id="SSF51717">
    <property type="entry name" value="Dihydropteroate synthetase-like"/>
    <property type="match status" value="1"/>
</dbReference>
<dbReference type="EMBL" id="CP060394">
    <property type="protein sequence ID" value="QNI31258.1"/>
    <property type="molecule type" value="Genomic_DNA"/>
</dbReference>
<dbReference type="PROSITE" id="PS50972">
    <property type="entry name" value="PTERIN_BINDING"/>
    <property type="match status" value="1"/>
</dbReference>
<comment type="function">
    <text evidence="9">Catalyzes the condensation of para-aminobenzoate (pABA) with 6-hydroxymethyl-7,8-dihydropterin diphosphate (DHPt-PP) to form 7,8-dihydropteroate (H2Pte), the immediate precursor of folate derivatives.</text>
</comment>
<organism evidence="11 12">
    <name type="scientific">Alloacidobacterium dinghuense</name>
    <dbReference type="NCBI Taxonomy" id="2763107"/>
    <lineage>
        <taxon>Bacteria</taxon>
        <taxon>Pseudomonadati</taxon>
        <taxon>Acidobacteriota</taxon>
        <taxon>Terriglobia</taxon>
        <taxon>Terriglobales</taxon>
        <taxon>Acidobacteriaceae</taxon>
        <taxon>Alloacidobacterium</taxon>
    </lineage>
</organism>
<dbReference type="UniPathway" id="UPA00077">
    <property type="reaction ID" value="UER00156"/>
</dbReference>
<dbReference type="GO" id="GO:0005829">
    <property type="term" value="C:cytosol"/>
    <property type="evidence" value="ECO:0007669"/>
    <property type="project" value="TreeGrafter"/>
</dbReference>
<dbReference type="InterPro" id="IPR000489">
    <property type="entry name" value="Pterin-binding_dom"/>
</dbReference>
<dbReference type="PANTHER" id="PTHR20941:SF1">
    <property type="entry name" value="FOLIC ACID SYNTHESIS PROTEIN FOL1"/>
    <property type="match status" value="1"/>
</dbReference>
<evidence type="ECO:0000259" key="10">
    <source>
        <dbReference type="PROSITE" id="PS50972"/>
    </source>
</evidence>
<evidence type="ECO:0000256" key="5">
    <source>
        <dbReference type="ARBA" id="ARBA00022679"/>
    </source>
</evidence>
<dbReference type="RefSeq" id="WP_186741750.1">
    <property type="nucleotide sequence ID" value="NZ_CP060394.1"/>
</dbReference>
<dbReference type="PROSITE" id="PS00793">
    <property type="entry name" value="DHPS_2"/>
    <property type="match status" value="1"/>
</dbReference>
<name>A0A7G8BFD8_9BACT</name>
<comment type="pathway">
    <text evidence="3 9">Cofactor biosynthesis; tetrahydrofolate biosynthesis; 7,8-dihydrofolate from 2-amino-4-hydroxy-6-hydroxymethyl-7,8-dihydropteridine diphosphate and 4-aminobenzoate: step 1/2.</text>
</comment>
<dbReference type="InterPro" id="IPR045031">
    <property type="entry name" value="DHP_synth-like"/>
</dbReference>
<dbReference type="Gene3D" id="3.20.20.20">
    <property type="entry name" value="Dihydropteroate synthase-like"/>
    <property type="match status" value="1"/>
</dbReference>
<feature type="domain" description="Pterin-binding" evidence="10">
    <location>
        <begin position="24"/>
        <end position="288"/>
    </location>
</feature>
<sequence>MPFTRRSEFLWHLRTRSLALGARTLVMGVLNVTPDSFSDGGLYHDANDAIEHGLRMLDDGADILDIGGESTRPGQPENLSAAAEQERVLPVLAGILTARPEAVISIDTYKASTAHVAVDAGAEIVNDVSGFLWDSKMAGVCARLGCGVVLMHTRGRPDEWKSQPRLVSDEVLPLVKRELNERLQAALDGDVPPERIVLDPGYGFGKRFDENYALLGRQEELLELGQPLLAGVSRKSFLARTLRALHGGADAPMEDRLYSTLAATTAAILAGADIVRVHDVRPAVEAARIADALLASVSPHFSE</sequence>
<keyword evidence="8 9" id="KW-0289">Folate biosynthesis</keyword>
<keyword evidence="6 9" id="KW-0479">Metal-binding</keyword>
<dbReference type="NCBIfam" id="TIGR01496">
    <property type="entry name" value="DHPS"/>
    <property type="match status" value="1"/>
</dbReference>
<dbReference type="GO" id="GO:0046656">
    <property type="term" value="P:folic acid biosynthetic process"/>
    <property type="evidence" value="ECO:0007669"/>
    <property type="project" value="UniProtKB-KW"/>
</dbReference>
<dbReference type="GO" id="GO:0046654">
    <property type="term" value="P:tetrahydrofolate biosynthetic process"/>
    <property type="evidence" value="ECO:0007669"/>
    <property type="project" value="UniProtKB-UniPathway"/>
</dbReference>
<dbReference type="PROSITE" id="PS00792">
    <property type="entry name" value="DHPS_1"/>
    <property type="match status" value="1"/>
</dbReference>
<dbReference type="KEGG" id="adin:H7849_19515"/>
<keyword evidence="5 9" id="KW-0808">Transferase</keyword>
<dbReference type="CDD" id="cd00739">
    <property type="entry name" value="DHPS"/>
    <property type="match status" value="1"/>
</dbReference>
<evidence type="ECO:0000256" key="3">
    <source>
        <dbReference type="ARBA" id="ARBA00004763"/>
    </source>
</evidence>
<dbReference type="AlphaFoldDB" id="A0A7G8BFD8"/>
<accession>A0A7G8BFD8</accession>
<dbReference type="Pfam" id="PF00809">
    <property type="entry name" value="Pterin_bind"/>
    <property type="match status" value="1"/>
</dbReference>
<dbReference type="InterPro" id="IPR006390">
    <property type="entry name" value="DHP_synth_dom"/>
</dbReference>
<evidence type="ECO:0000256" key="8">
    <source>
        <dbReference type="ARBA" id="ARBA00022909"/>
    </source>
</evidence>
<dbReference type="EC" id="2.5.1.15" evidence="4 9"/>
<evidence type="ECO:0000313" key="12">
    <source>
        <dbReference type="Proteomes" id="UP000515312"/>
    </source>
</evidence>
<protein>
    <recommendedName>
        <fullName evidence="4 9">Dihydropteroate synthase</fullName>
        <shortName evidence="9">DHPS</shortName>
        <ecNumber evidence="4 9">2.5.1.15</ecNumber>
    </recommendedName>
    <alternativeName>
        <fullName evidence="9">Dihydropteroate pyrophosphorylase</fullName>
    </alternativeName>
</protein>
<evidence type="ECO:0000256" key="9">
    <source>
        <dbReference type="RuleBase" id="RU361205"/>
    </source>
</evidence>
<reference evidence="11 12" key="1">
    <citation type="submission" date="2020-08" db="EMBL/GenBank/DDBJ databases">
        <title>Edaphobacter telluris sp. nov. and Acidobacterium dinghuensis sp. nov., two acidobacteria isolated from forest soil.</title>
        <authorList>
            <person name="Fu J."/>
            <person name="Qiu L."/>
        </authorList>
    </citation>
    <scope>NUCLEOTIDE SEQUENCE [LARGE SCALE GENOMIC DNA]</scope>
    <source>
        <strain evidence="11">4Y35</strain>
    </source>
</reference>
<evidence type="ECO:0000256" key="1">
    <source>
        <dbReference type="ARBA" id="ARBA00000012"/>
    </source>
</evidence>
<evidence type="ECO:0000256" key="6">
    <source>
        <dbReference type="ARBA" id="ARBA00022723"/>
    </source>
</evidence>
<evidence type="ECO:0000313" key="11">
    <source>
        <dbReference type="EMBL" id="QNI31258.1"/>
    </source>
</evidence>
<gene>
    <name evidence="11" type="primary">folP</name>
    <name evidence="11" type="ORF">H7849_19515</name>
</gene>
<dbReference type="PANTHER" id="PTHR20941">
    <property type="entry name" value="FOLATE SYNTHESIS PROTEINS"/>
    <property type="match status" value="1"/>
</dbReference>
<dbReference type="Proteomes" id="UP000515312">
    <property type="component" value="Chromosome"/>
</dbReference>
<evidence type="ECO:0000256" key="2">
    <source>
        <dbReference type="ARBA" id="ARBA00001946"/>
    </source>
</evidence>
<dbReference type="GO" id="GO:0046872">
    <property type="term" value="F:metal ion binding"/>
    <property type="evidence" value="ECO:0007669"/>
    <property type="project" value="UniProtKB-KW"/>
</dbReference>
<keyword evidence="7 9" id="KW-0460">Magnesium</keyword>
<comment type="cofactor">
    <cofactor evidence="2 9">
        <name>Mg(2+)</name>
        <dbReference type="ChEBI" id="CHEBI:18420"/>
    </cofactor>
</comment>
<evidence type="ECO:0000256" key="7">
    <source>
        <dbReference type="ARBA" id="ARBA00022842"/>
    </source>
</evidence>
<evidence type="ECO:0000256" key="4">
    <source>
        <dbReference type="ARBA" id="ARBA00012458"/>
    </source>
</evidence>